<evidence type="ECO:0000256" key="1">
    <source>
        <dbReference type="SAM" id="Coils"/>
    </source>
</evidence>
<feature type="domain" description="Methyltransferase type 11" evidence="2">
    <location>
        <begin position="2"/>
        <end position="34"/>
    </location>
</feature>
<keyword evidence="3" id="KW-0489">Methyltransferase</keyword>
<proteinExistence type="predicted"/>
<dbReference type="Gene3D" id="3.40.50.150">
    <property type="entry name" value="Vaccinia Virus protein VP39"/>
    <property type="match status" value="1"/>
</dbReference>
<keyword evidence="1" id="KW-0175">Coiled coil</keyword>
<dbReference type="EMBL" id="JBHTHR010001535">
    <property type="protein sequence ID" value="MFD0804300.1"/>
    <property type="molecule type" value="Genomic_DNA"/>
</dbReference>
<accession>A0ABW3BMN7</accession>
<dbReference type="Pfam" id="PF08241">
    <property type="entry name" value="Methyltransf_11"/>
    <property type="match status" value="1"/>
</dbReference>
<feature type="non-terminal residue" evidence="3">
    <location>
        <position position="1"/>
    </location>
</feature>
<protein>
    <submittedName>
        <fullName evidence="3">Methyltransferase domain-containing protein</fullName>
    </submittedName>
</protein>
<keyword evidence="3" id="KW-0808">Transferase</keyword>
<feature type="coiled-coil region" evidence="1">
    <location>
        <begin position="72"/>
        <end position="99"/>
    </location>
</feature>
<organism evidence="3 4">
    <name type="scientific">Streptomonospora algeriensis</name>
    <dbReference type="NCBI Taxonomy" id="995084"/>
    <lineage>
        <taxon>Bacteria</taxon>
        <taxon>Bacillati</taxon>
        <taxon>Actinomycetota</taxon>
        <taxon>Actinomycetes</taxon>
        <taxon>Streptosporangiales</taxon>
        <taxon>Nocardiopsidaceae</taxon>
        <taxon>Streptomonospora</taxon>
    </lineage>
</organism>
<dbReference type="Proteomes" id="UP001596956">
    <property type="component" value="Unassembled WGS sequence"/>
</dbReference>
<dbReference type="SUPFAM" id="SSF53335">
    <property type="entry name" value="S-adenosyl-L-methionine-dependent methyltransferases"/>
    <property type="match status" value="1"/>
</dbReference>
<comment type="caution">
    <text evidence="3">The sequence shown here is derived from an EMBL/GenBank/DDBJ whole genome shotgun (WGS) entry which is preliminary data.</text>
</comment>
<dbReference type="InterPro" id="IPR013216">
    <property type="entry name" value="Methyltransf_11"/>
</dbReference>
<sequence length="149" mass="15871">AYDAVVCECALCTFPGKRAAAAEIVRVLRPGGRVGLTDVVVERTLPAELAGVAGWLACIADALPAWGYVSLLEEAGLRVRRAERRDAALERMIDQIEARLRVLGMTASDRLAEAGVDADAALPYLESARRALVEGRVGYVLVTAEKPPA</sequence>
<evidence type="ECO:0000313" key="4">
    <source>
        <dbReference type="Proteomes" id="UP001596956"/>
    </source>
</evidence>
<gene>
    <name evidence="3" type="ORF">ACFQZU_23695</name>
</gene>
<dbReference type="InterPro" id="IPR029063">
    <property type="entry name" value="SAM-dependent_MTases_sf"/>
</dbReference>
<evidence type="ECO:0000259" key="2">
    <source>
        <dbReference type="Pfam" id="PF08241"/>
    </source>
</evidence>
<dbReference type="GO" id="GO:0008168">
    <property type="term" value="F:methyltransferase activity"/>
    <property type="evidence" value="ECO:0007669"/>
    <property type="project" value="UniProtKB-KW"/>
</dbReference>
<keyword evidence="4" id="KW-1185">Reference proteome</keyword>
<evidence type="ECO:0000313" key="3">
    <source>
        <dbReference type="EMBL" id="MFD0804300.1"/>
    </source>
</evidence>
<dbReference type="GO" id="GO:0032259">
    <property type="term" value="P:methylation"/>
    <property type="evidence" value="ECO:0007669"/>
    <property type="project" value="UniProtKB-KW"/>
</dbReference>
<reference evidence="4" key="1">
    <citation type="journal article" date="2019" name="Int. J. Syst. Evol. Microbiol.">
        <title>The Global Catalogue of Microorganisms (GCM) 10K type strain sequencing project: providing services to taxonomists for standard genome sequencing and annotation.</title>
        <authorList>
            <consortium name="The Broad Institute Genomics Platform"/>
            <consortium name="The Broad Institute Genome Sequencing Center for Infectious Disease"/>
            <person name="Wu L."/>
            <person name="Ma J."/>
        </authorList>
    </citation>
    <scope>NUCLEOTIDE SEQUENCE [LARGE SCALE GENOMIC DNA]</scope>
    <source>
        <strain evidence="4">CCUG 63369</strain>
    </source>
</reference>
<name>A0ABW3BMN7_9ACTN</name>